<dbReference type="EMBL" id="JAMSCK010000001">
    <property type="protein sequence ID" value="MCM8568354.1"/>
    <property type="molecule type" value="Genomic_DNA"/>
</dbReference>
<sequence length="98" mass="11440">MKKRKNEEMKLSDLLKSFVDENKLEKGLNQVKIRDVWNGQMGPAIEKYTTGIKLKNEVLYVQLSSSVLREELSYGKEKIIRILNEEMGEEIITKLVLR</sequence>
<protein>
    <submittedName>
        <fullName evidence="1">DUF721 domain-containing protein</fullName>
    </submittedName>
</protein>
<dbReference type="Pfam" id="PF05258">
    <property type="entry name" value="DciA"/>
    <property type="match status" value="1"/>
</dbReference>
<organism evidence="1 2">
    <name type="scientific">Gramella jeungdoensis</name>
    <dbReference type="NCBI Taxonomy" id="708091"/>
    <lineage>
        <taxon>Bacteria</taxon>
        <taxon>Pseudomonadati</taxon>
        <taxon>Bacteroidota</taxon>
        <taxon>Flavobacteriia</taxon>
        <taxon>Flavobacteriales</taxon>
        <taxon>Flavobacteriaceae</taxon>
        <taxon>Christiangramia</taxon>
    </lineage>
</organism>
<keyword evidence="2" id="KW-1185">Reference proteome</keyword>
<dbReference type="PANTHER" id="PTHR36456">
    <property type="entry name" value="UPF0232 PROTEIN SCO3875"/>
    <property type="match status" value="1"/>
</dbReference>
<dbReference type="Proteomes" id="UP001155077">
    <property type="component" value="Unassembled WGS sequence"/>
</dbReference>
<gene>
    <name evidence="1" type="ORF">NE848_03130</name>
</gene>
<dbReference type="PANTHER" id="PTHR36456:SF1">
    <property type="entry name" value="UPF0232 PROTEIN SCO3875"/>
    <property type="match status" value="1"/>
</dbReference>
<comment type="caution">
    <text evidence="1">The sequence shown here is derived from an EMBL/GenBank/DDBJ whole genome shotgun (WGS) entry which is preliminary data.</text>
</comment>
<evidence type="ECO:0000313" key="2">
    <source>
        <dbReference type="Proteomes" id="UP001155077"/>
    </source>
</evidence>
<dbReference type="RefSeq" id="WP_252110748.1">
    <property type="nucleotide sequence ID" value="NZ_JAMSCK010000001.1"/>
</dbReference>
<name>A0ABT0YY14_9FLAO</name>
<dbReference type="InterPro" id="IPR007922">
    <property type="entry name" value="DciA-like"/>
</dbReference>
<accession>A0ABT0YY14</accession>
<evidence type="ECO:0000313" key="1">
    <source>
        <dbReference type="EMBL" id="MCM8568354.1"/>
    </source>
</evidence>
<proteinExistence type="predicted"/>
<reference evidence="1" key="1">
    <citation type="submission" date="2022-06" db="EMBL/GenBank/DDBJ databases">
        <title>Gramella sediminis sp. nov., isolated from deep-sea sediment of the Indian Ocean.</title>
        <authorList>
            <person name="Yang L."/>
        </authorList>
    </citation>
    <scope>NUCLEOTIDE SEQUENCE</scope>
    <source>
        <strain evidence="1">HMD3159</strain>
    </source>
</reference>